<name>A0ABR8PUA7_9CLOT</name>
<dbReference type="Pfam" id="PF04854">
    <property type="entry name" value="DUF624"/>
    <property type="match status" value="1"/>
</dbReference>
<keyword evidence="1" id="KW-0472">Membrane</keyword>
<proteinExistence type="predicted"/>
<dbReference type="InterPro" id="IPR006938">
    <property type="entry name" value="DUF624"/>
</dbReference>
<sequence>MKNDRNILDSKLYIITNNITNFFMTNLYFLLVISPLLIYMVIFQEKVSLRGMLLLSILLGPAVTTLFSVMGKLIRSGEISATKDFFHFYELNFLQGLLIGIIVNIVIGIACFDMGYFNSNGNIYVGYLFLAIIIFTILVQFYIYPIISRYNIKISYAFKISLKLLVKKFYISISCLSAIIIILAIIKFTKLSLVGLLFGASVISYLIMKIEDKTISELQEEIKERYNSQ</sequence>
<protein>
    <submittedName>
        <fullName evidence="2">DUF624 domain-containing protein</fullName>
    </submittedName>
</protein>
<evidence type="ECO:0000313" key="3">
    <source>
        <dbReference type="Proteomes" id="UP000627781"/>
    </source>
</evidence>
<reference evidence="2 3" key="1">
    <citation type="submission" date="2020-08" db="EMBL/GenBank/DDBJ databases">
        <title>A Genomic Blueprint of the Chicken Gut Microbiome.</title>
        <authorList>
            <person name="Gilroy R."/>
            <person name="Ravi A."/>
            <person name="Getino M."/>
            <person name="Pursley I."/>
            <person name="Horton D.L."/>
            <person name="Alikhan N.-F."/>
            <person name="Baker D."/>
            <person name="Gharbi K."/>
            <person name="Hall N."/>
            <person name="Watson M."/>
            <person name="Adriaenssens E.M."/>
            <person name="Foster-Nyarko E."/>
            <person name="Jarju S."/>
            <person name="Secka A."/>
            <person name="Antonio M."/>
            <person name="Oren A."/>
            <person name="Chaudhuri R."/>
            <person name="La Ragione R.M."/>
            <person name="Hildebrand F."/>
            <person name="Pallen M.J."/>
        </authorList>
    </citation>
    <scope>NUCLEOTIDE SEQUENCE [LARGE SCALE GENOMIC DNA]</scope>
    <source>
        <strain evidence="2 3">Sa3CVN1</strain>
    </source>
</reference>
<feature type="transmembrane region" description="Helical" evidence="1">
    <location>
        <begin position="21"/>
        <end position="43"/>
    </location>
</feature>
<feature type="transmembrane region" description="Helical" evidence="1">
    <location>
        <begin position="49"/>
        <end position="70"/>
    </location>
</feature>
<comment type="caution">
    <text evidence="2">The sequence shown here is derived from an EMBL/GenBank/DDBJ whole genome shotgun (WGS) entry which is preliminary data.</text>
</comment>
<organism evidence="2 3">
    <name type="scientific">Clostridium cibarium</name>
    <dbReference type="NCBI Taxonomy" id="2762247"/>
    <lineage>
        <taxon>Bacteria</taxon>
        <taxon>Bacillati</taxon>
        <taxon>Bacillota</taxon>
        <taxon>Clostridia</taxon>
        <taxon>Eubacteriales</taxon>
        <taxon>Clostridiaceae</taxon>
        <taxon>Clostridium</taxon>
    </lineage>
</organism>
<feature type="transmembrane region" description="Helical" evidence="1">
    <location>
        <begin position="165"/>
        <end position="185"/>
    </location>
</feature>
<keyword evidence="3" id="KW-1185">Reference proteome</keyword>
<accession>A0ABR8PUA7</accession>
<dbReference type="EMBL" id="JACSRA010000014">
    <property type="protein sequence ID" value="MBD7911765.1"/>
    <property type="molecule type" value="Genomic_DNA"/>
</dbReference>
<evidence type="ECO:0000313" key="2">
    <source>
        <dbReference type="EMBL" id="MBD7911765.1"/>
    </source>
</evidence>
<feature type="transmembrane region" description="Helical" evidence="1">
    <location>
        <begin position="191"/>
        <end position="208"/>
    </location>
</feature>
<gene>
    <name evidence="2" type="ORF">H9661_10380</name>
</gene>
<dbReference type="RefSeq" id="WP_191768654.1">
    <property type="nucleotide sequence ID" value="NZ_JACSRA010000014.1"/>
</dbReference>
<keyword evidence="1" id="KW-0812">Transmembrane</keyword>
<dbReference type="Proteomes" id="UP000627781">
    <property type="component" value="Unassembled WGS sequence"/>
</dbReference>
<feature type="transmembrane region" description="Helical" evidence="1">
    <location>
        <begin position="91"/>
        <end position="117"/>
    </location>
</feature>
<feature type="transmembrane region" description="Helical" evidence="1">
    <location>
        <begin position="123"/>
        <end position="144"/>
    </location>
</feature>
<keyword evidence="1" id="KW-1133">Transmembrane helix</keyword>
<evidence type="ECO:0000256" key="1">
    <source>
        <dbReference type="SAM" id="Phobius"/>
    </source>
</evidence>